<dbReference type="OrthoDB" id="370725at2"/>
<dbReference type="PANTHER" id="PTHR30563">
    <property type="entry name" value="DNA RECOMBINATION PROTEIN RMUC"/>
    <property type="match status" value="1"/>
</dbReference>
<evidence type="ECO:0000256" key="6">
    <source>
        <dbReference type="SAM" id="Coils"/>
    </source>
</evidence>
<proteinExistence type="inferred from homology"/>
<dbReference type="InterPro" id="IPR003798">
    <property type="entry name" value="DNA_recombination_RmuC"/>
</dbReference>
<evidence type="ECO:0000313" key="8">
    <source>
        <dbReference type="EMBL" id="SHN72501.1"/>
    </source>
</evidence>
<comment type="similarity">
    <text evidence="2">Belongs to the RmuC family.</text>
</comment>
<evidence type="ECO:0000256" key="2">
    <source>
        <dbReference type="ARBA" id="ARBA00009840"/>
    </source>
</evidence>
<dbReference type="EMBL" id="FRDL01000008">
    <property type="protein sequence ID" value="SHN72501.1"/>
    <property type="molecule type" value="Genomic_DNA"/>
</dbReference>
<reference evidence="8 9" key="1">
    <citation type="submission" date="2016-12" db="EMBL/GenBank/DDBJ databases">
        <authorList>
            <person name="Song W.-J."/>
            <person name="Kurnit D.M."/>
        </authorList>
    </citation>
    <scope>NUCLEOTIDE SEQUENCE [LARGE SCALE GENOMIC DNA]</scope>
    <source>
        <strain evidence="8 9">CGMCC 1.10808</strain>
    </source>
</reference>
<gene>
    <name evidence="8" type="ORF">SAMN05216200_10898</name>
</gene>
<keyword evidence="9" id="KW-1185">Reference proteome</keyword>
<protein>
    <recommendedName>
        <fullName evidence="3">DNA recombination protein RmuC homolog</fullName>
    </recommendedName>
</protein>
<keyword evidence="4 6" id="KW-0175">Coiled coil</keyword>
<feature type="compositionally biased region" description="Low complexity" evidence="7">
    <location>
        <begin position="488"/>
        <end position="522"/>
    </location>
</feature>
<feature type="coiled-coil region" evidence="6">
    <location>
        <begin position="212"/>
        <end position="239"/>
    </location>
</feature>
<feature type="coiled-coil region" evidence="6">
    <location>
        <begin position="37"/>
        <end position="152"/>
    </location>
</feature>
<dbReference type="Proteomes" id="UP000184066">
    <property type="component" value="Unassembled WGS sequence"/>
</dbReference>
<dbReference type="GO" id="GO:0006310">
    <property type="term" value="P:DNA recombination"/>
    <property type="evidence" value="ECO:0007669"/>
    <property type="project" value="UniProtKB-KW"/>
</dbReference>
<dbReference type="RefSeq" id="WP_072747900.1">
    <property type="nucleotide sequence ID" value="NZ_FOHL01000008.1"/>
</dbReference>
<name>A0A1M7TP28_9RHOB</name>
<keyword evidence="5" id="KW-0233">DNA recombination</keyword>
<evidence type="ECO:0000256" key="1">
    <source>
        <dbReference type="ARBA" id="ARBA00003416"/>
    </source>
</evidence>
<evidence type="ECO:0000256" key="3">
    <source>
        <dbReference type="ARBA" id="ARBA00021840"/>
    </source>
</evidence>
<accession>A0A1M7TP28</accession>
<dbReference type="AlphaFoldDB" id="A0A1M7TP28"/>
<dbReference type="STRING" id="1189325.SAMN04488119_10897"/>
<evidence type="ECO:0000256" key="7">
    <source>
        <dbReference type="SAM" id="MobiDB-lite"/>
    </source>
</evidence>
<feature type="region of interest" description="Disordered" evidence="7">
    <location>
        <begin position="480"/>
        <end position="522"/>
    </location>
</feature>
<comment type="function">
    <text evidence="1">Involved in DNA recombination.</text>
</comment>
<dbReference type="PANTHER" id="PTHR30563:SF0">
    <property type="entry name" value="DNA RECOMBINATION PROTEIN RMUC"/>
    <property type="match status" value="1"/>
</dbReference>
<evidence type="ECO:0000313" key="9">
    <source>
        <dbReference type="Proteomes" id="UP000184066"/>
    </source>
</evidence>
<evidence type="ECO:0000256" key="5">
    <source>
        <dbReference type="ARBA" id="ARBA00023172"/>
    </source>
</evidence>
<sequence>MQEVLVLVTILALLGLLAALFWARGRANEPGELRARLGQLEAAHEVAQAELRRLAQAETEAAELRERLSESRAEAAAAAAAVERLTEERARAEADQAQRRAELAERLAAAETRVDELRAELEAARRELAAQRAAAEQERLAAQEKLTLLQQARDAMTKEFKLLAEQVVRAQGEDLTRAHQERLEAVLAPLRQNLGAFEKQLREAHGDAAKERAALAAEIRSLTARSEKVSKEAENLARALKGDNRAAGAWGEMVLSSLLERSGLREGEEYLLQPGHRDDEGRALRPDVVVLLPGDRRLVIDSKVSLLAYERAMSAEDEAERKKALDAHAASIRRHVDLLSSKEYHALDDGAANYVVMFMPVEGALAEALRARPDLTAYAAEKHVMIATPTTLMMTLRTVENVWQAERRNRNADEIARRAGLLYDKLAGFVEDLKKVGAHLDKAQAAHGQALDKLARGRGNALGQIDKLKELGARTQKSLGLDYDELPDALPGRPAAGALPPASEPSAEAEEGAAPGAARARG</sequence>
<dbReference type="Pfam" id="PF02646">
    <property type="entry name" value="RmuC"/>
    <property type="match status" value="1"/>
</dbReference>
<organism evidence="8 9">
    <name type="scientific">Oceanicella actignis</name>
    <dbReference type="NCBI Taxonomy" id="1189325"/>
    <lineage>
        <taxon>Bacteria</taxon>
        <taxon>Pseudomonadati</taxon>
        <taxon>Pseudomonadota</taxon>
        <taxon>Alphaproteobacteria</taxon>
        <taxon>Rhodobacterales</taxon>
        <taxon>Paracoccaceae</taxon>
        <taxon>Oceanicella</taxon>
    </lineage>
</organism>
<evidence type="ECO:0000256" key="4">
    <source>
        <dbReference type="ARBA" id="ARBA00023054"/>
    </source>
</evidence>